<dbReference type="GO" id="GO:0006508">
    <property type="term" value="P:proteolysis"/>
    <property type="evidence" value="ECO:0007669"/>
    <property type="project" value="UniProtKB-KW"/>
</dbReference>
<dbReference type="Pfam" id="PF01400">
    <property type="entry name" value="Astacin"/>
    <property type="match status" value="2"/>
</dbReference>
<dbReference type="CDD" id="cd04280">
    <property type="entry name" value="ZnMc_astacin_like"/>
    <property type="match status" value="1"/>
</dbReference>
<gene>
    <name evidence="8" type="ORF">LSAA_5772</name>
</gene>
<dbReference type="InterPro" id="IPR006026">
    <property type="entry name" value="Peptidase_Metallo"/>
</dbReference>
<dbReference type="InterPro" id="IPR001506">
    <property type="entry name" value="Peptidase_M12A"/>
</dbReference>
<dbReference type="AlphaFoldDB" id="A0A7R8CS77"/>
<reference evidence="8" key="1">
    <citation type="submission" date="2021-02" db="EMBL/GenBank/DDBJ databases">
        <authorList>
            <person name="Bekaert M."/>
        </authorList>
    </citation>
    <scope>NUCLEOTIDE SEQUENCE</scope>
    <source>
        <strain evidence="8">IoA-00</strain>
    </source>
</reference>
<evidence type="ECO:0000256" key="2">
    <source>
        <dbReference type="ARBA" id="ARBA00022723"/>
    </source>
</evidence>
<evidence type="ECO:0000313" key="8">
    <source>
        <dbReference type="EMBL" id="CAF2862063.1"/>
    </source>
</evidence>
<evidence type="ECO:0000313" key="9">
    <source>
        <dbReference type="Proteomes" id="UP000675881"/>
    </source>
</evidence>
<proteinExistence type="predicted"/>
<dbReference type="OrthoDB" id="291007at2759"/>
<dbReference type="SMART" id="SM00235">
    <property type="entry name" value="ZnMc"/>
    <property type="match status" value="1"/>
</dbReference>
<evidence type="ECO:0000256" key="4">
    <source>
        <dbReference type="ARBA" id="ARBA00022833"/>
    </source>
</evidence>
<dbReference type="EC" id="3.4.24.-" evidence="7"/>
<feature type="binding site" evidence="6">
    <location>
        <position position="118"/>
    </location>
    <ligand>
        <name>Zn(2+)</name>
        <dbReference type="ChEBI" id="CHEBI:29105"/>
        <note>catalytic</note>
    </ligand>
</feature>
<feature type="binding site" evidence="6">
    <location>
        <position position="128"/>
    </location>
    <ligand>
        <name>Zn(2+)</name>
        <dbReference type="ChEBI" id="CHEBI:29105"/>
        <note>catalytic</note>
    </ligand>
</feature>
<evidence type="ECO:0000256" key="3">
    <source>
        <dbReference type="ARBA" id="ARBA00022801"/>
    </source>
</evidence>
<dbReference type="InterPro" id="IPR034035">
    <property type="entry name" value="Astacin-like_dom"/>
</dbReference>
<dbReference type="PROSITE" id="PS51864">
    <property type="entry name" value="ASTACIN"/>
    <property type="match status" value="1"/>
</dbReference>
<evidence type="ECO:0000256" key="5">
    <source>
        <dbReference type="ARBA" id="ARBA00023049"/>
    </source>
</evidence>
<comment type="caution">
    <text evidence="6">Lacks conserved residue(s) required for the propagation of feature annotation.</text>
</comment>
<dbReference type="GO" id="GO:0004222">
    <property type="term" value="F:metalloendopeptidase activity"/>
    <property type="evidence" value="ECO:0007669"/>
    <property type="project" value="UniProtKB-UniRule"/>
</dbReference>
<protein>
    <recommendedName>
        <fullName evidence="7">Metalloendopeptidase</fullName>
        <ecNumber evidence="7">3.4.24.-</ecNumber>
    </recommendedName>
</protein>
<keyword evidence="5 6" id="KW-0482">Metalloprotease</keyword>
<name>A0A7R8CS77_LEPSM</name>
<feature type="binding site" evidence="6">
    <location>
        <position position="122"/>
    </location>
    <ligand>
        <name>Zn(2+)</name>
        <dbReference type="ChEBI" id="CHEBI:29105"/>
        <note>catalytic</note>
    </ligand>
</feature>
<dbReference type="Proteomes" id="UP000675881">
    <property type="component" value="Chromosome 15"/>
</dbReference>
<dbReference type="PANTHER" id="PTHR10127:SF780">
    <property type="entry name" value="METALLOENDOPEPTIDASE"/>
    <property type="match status" value="1"/>
</dbReference>
<dbReference type="PANTHER" id="PTHR10127">
    <property type="entry name" value="DISCOIDIN, CUB, EGF, LAMININ , AND ZINC METALLOPROTEASE DOMAIN CONTAINING"/>
    <property type="match status" value="1"/>
</dbReference>
<comment type="cofactor">
    <cofactor evidence="6 7">
        <name>Zn(2+)</name>
        <dbReference type="ChEBI" id="CHEBI:29105"/>
    </cofactor>
    <text evidence="6 7">Binds 1 zinc ion per subunit.</text>
</comment>
<sequence>MNDDRICQILLDNHDRVSMYSRNFLLGSTYRWPNGIIPYHMDTNFTLIQKNLIHEAMQHIEASSCIKFVEYSTQTHWVNIFTGGSGCYSNLGFNPFRRRNIVHLAQNDHCMGKGTIAHELLHTLGFAHEHTRPDRDNYLEIDWSVIPVSSRRNWFRAGGLNEDPLPGICNGNFTSTLNDCYSGYRTDTFGLDYDYGSIMHYNLKAGSAHGETVMRAKQSIPMDVQIGQRRSLSSLDFKKVNAAYPC</sequence>
<dbReference type="SUPFAM" id="SSF55486">
    <property type="entry name" value="Metalloproteases ('zincins'), catalytic domain"/>
    <property type="match status" value="1"/>
</dbReference>
<keyword evidence="9" id="KW-1185">Reference proteome</keyword>
<evidence type="ECO:0000256" key="1">
    <source>
        <dbReference type="ARBA" id="ARBA00022670"/>
    </source>
</evidence>
<feature type="active site" evidence="6">
    <location>
        <position position="119"/>
    </location>
</feature>
<evidence type="ECO:0000256" key="6">
    <source>
        <dbReference type="PROSITE-ProRule" id="PRU01211"/>
    </source>
</evidence>
<keyword evidence="3 6" id="KW-0378">Hydrolase</keyword>
<dbReference type="PRINTS" id="PR00480">
    <property type="entry name" value="ASTACIN"/>
</dbReference>
<keyword evidence="4 6" id="KW-0862">Zinc</keyword>
<keyword evidence="2 6" id="KW-0479">Metal-binding</keyword>
<keyword evidence="1 6" id="KW-0645">Protease</keyword>
<dbReference type="GO" id="GO:0008270">
    <property type="term" value="F:zinc ion binding"/>
    <property type="evidence" value="ECO:0007669"/>
    <property type="project" value="UniProtKB-UniRule"/>
</dbReference>
<dbReference type="EMBL" id="HG994594">
    <property type="protein sequence ID" value="CAF2862063.1"/>
    <property type="molecule type" value="Genomic_DNA"/>
</dbReference>
<dbReference type="Gene3D" id="3.40.390.10">
    <property type="entry name" value="Collagenase (Catalytic Domain)"/>
    <property type="match status" value="1"/>
</dbReference>
<evidence type="ECO:0000256" key="7">
    <source>
        <dbReference type="RuleBase" id="RU361183"/>
    </source>
</evidence>
<dbReference type="InterPro" id="IPR024079">
    <property type="entry name" value="MetalloPept_cat_dom_sf"/>
</dbReference>
<accession>A0A7R8CS77</accession>
<organism evidence="8 9">
    <name type="scientific">Lepeophtheirus salmonis</name>
    <name type="common">Salmon louse</name>
    <name type="synonym">Caligus salmonis</name>
    <dbReference type="NCBI Taxonomy" id="72036"/>
    <lineage>
        <taxon>Eukaryota</taxon>
        <taxon>Metazoa</taxon>
        <taxon>Ecdysozoa</taxon>
        <taxon>Arthropoda</taxon>
        <taxon>Crustacea</taxon>
        <taxon>Multicrustacea</taxon>
        <taxon>Hexanauplia</taxon>
        <taxon>Copepoda</taxon>
        <taxon>Siphonostomatoida</taxon>
        <taxon>Caligidae</taxon>
        <taxon>Lepeophtheirus</taxon>
    </lineage>
</organism>